<evidence type="ECO:0000256" key="1">
    <source>
        <dbReference type="SAM" id="MobiDB-lite"/>
    </source>
</evidence>
<dbReference type="EMBL" id="SRLO01000084">
    <property type="protein sequence ID" value="TNN77303.1"/>
    <property type="molecule type" value="Genomic_DNA"/>
</dbReference>
<evidence type="ECO:0000313" key="3">
    <source>
        <dbReference type="Proteomes" id="UP000314294"/>
    </source>
</evidence>
<proteinExistence type="predicted"/>
<comment type="caution">
    <text evidence="2">The sequence shown here is derived from an EMBL/GenBank/DDBJ whole genome shotgun (WGS) entry which is preliminary data.</text>
</comment>
<feature type="region of interest" description="Disordered" evidence="1">
    <location>
        <begin position="1"/>
        <end position="20"/>
    </location>
</feature>
<accession>A0A4Z2IJE8</accession>
<name>A0A4Z2IJE8_9TELE</name>
<evidence type="ECO:0000313" key="2">
    <source>
        <dbReference type="EMBL" id="TNN77303.1"/>
    </source>
</evidence>
<gene>
    <name evidence="2" type="ORF">EYF80_012417</name>
</gene>
<reference evidence="2 3" key="1">
    <citation type="submission" date="2019-03" db="EMBL/GenBank/DDBJ databases">
        <title>First draft genome of Liparis tanakae, snailfish: a comprehensive survey of snailfish specific genes.</title>
        <authorList>
            <person name="Kim W."/>
            <person name="Song I."/>
            <person name="Jeong J.-H."/>
            <person name="Kim D."/>
            <person name="Kim S."/>
            <person name="Ryu S."/>
            <person name="Song J.Y."/>
            <person name="Lee S.K."/>
        </authorList>
    </citation>
    <scope>NUCLEOTIDE SEQUENCE [LARGE SCALE GENOMIC DNA]</scope>
    <source>
        <tissue evidence="2">Muscle</tissue>
    </source>
</reference>
<sequence>MAKDCGDNGPSDWLGGTCGGARGGRPRRVVQLPRGVEVGGRGRLRFDDGGEFVGTVIYSRSVGNVDERAGREATRLPDVETSGEFFVKHDFVEDLGLAVGWRQKDKRPVRVCVACTFRRYEEVFLPPLMPMTVPRSPSGTEKLSLALMTRSNRRYSESGYSASSSSTAEE</sequence>
<dbReference type="AlphaFoldDB" id="A0A4Z2IJE8"/>
<organism evidence="2 3">
    <name type="scientific">Liparis tanakae</name>
    <name type="common">Tanaka's snailfish</name>
    <dbReference type="NCBI Taxonomy" id="230148"/>
    <lineage>
        <taxon>Eukaryota</taxon>
        <taxon>Metazoa</taxon>
        <taxon>Chordata</taxon>
        <taxon>Craniata</taxon>
        <taxon>Vertebrata</taxon>
        <taxon>Euteleostomi</taxon>
        <taxon>Actinopterygii</taxon>
        <taxon>Neopterygii</taxon>
        <taxon>Teleostei</taxon>
        <taxon>Neoteleostei</taxon>
        <taxon>Acanthomorphata</taxon>
        <taxon>Eupercaria</taxon>
        <taxon>Perciformes</taxon>
        <taxon>Cottioidei</taxon>
        <taxon>Cottales</taxon>
        <taxon>Liparidae</taxon>
        <taxon>Liparis</taxon>
    </lineage>
</organism>
<protein>
    <submittedName>
        <fullName evidence="2">Uncharacterized protein</fullName>
    </submittedName>
</protein>
<keyword evidence="3" id="KW-1185">Reference proteome</keyword>
<dbReference type="Proteomes" id="UP000314294">
    <property type="component" value="Unassembled WGS sequence"/>
</dbReference>